<comment type="similarity">
    <text evidence="2">Belongs to the ABC transporter superfamily. ABCG family. PDR (TC 3.A.1.205) subfamily.</text>
</comment>
<dbReference type="InterPro" id="IPR013525">
    <property type="entry name" value="ABC2_TM"/>
</dbReference>
<evidence type="ECO:0000256" key="1">
    <source>
        <dbReference type="ARBA" id="ARBA00004141"/>
    </source>
</evidence>
<dbReference type="SMART" id="SM00382">
    <property type="entry name" value="AAA"/>
    <property type="match status" value="1"/>
</dbReference>
<dbReference type="Pfam" id="PF01061">
    <property type="entry name" value="ABC2_membrane"/>
    <property type="match status" value="2"/>
</dbReference>
<evidence type="ECO:0000259" key="10">
    <source>
        <dbReference type="PROSITE" id="PS50893"/>
    </source>
</evidence>
<feature type="transmembrane region" description="Helical" evidence="9">
    <location>
        <begin position="130"/>
        <end position="156"/>
    </location>
</feature>
<keyword evidence="5" id="KW-0547">Nucleotide-binding</keyword>
<sequence length="813" mass="90514">MVGLTANAGVFFIFIFVLVAFSLVMAQQLSIFASLVPTASALQGISSFLILLHMLFCGFIVSPDVIPDYYLWLYWWNPLAWTYRCLVVNEFTSSDWDNVETINGVTATTGEFALLSFGFTKDNEPYGKEWVGLAFAYLLPYLLICTFLVGIGLMFVRMEGAAGNPKNDDIIGQVDDATLEEETMTKTIDLPFTPVDLTFENISYEVKASKGGGTLKLLNNVSGKLASGRMCALMGSSGAGKTTLMDVIALRKTSGKVTGEVRLNGHLQEKKTFRRCSGYVEQFDVQSPELTVRETILFSAYLRLEPSIEDGNNNDKKDQFVDQIIEILELGPIINDIVGTDEAGGLSFEEKKRLSIAVELAASPSIIFLDEPTSGLDSRAALLVMRSLKRITDTGRTVCATIHQPSSAVFEMFNDLLLLKKGGEVVFFGELGHKSASLVSYFESNGGAEKLFGENPATWMLTVIGAGTSGDDSLDFAELYRSSESFKNLNKEIETAKTNPEDAKKITYDSEYARKYHDRNALMSKRLVTIYWRSPTYNLARIMISIVIAFLLGSVFLTQRKPSIYSETQLNSLFSTIFISFIIIGVMAQVSVLPVMLMIRDVFYRHRAAGMLNYGSLGRALGTAEKRFILLSSTLFCLVFYFTIGLNDGFKQFIGFWGFFTFNLAIYSYFGQAFMSCVRGMPTAAILCSVFIGINNLFSGLIVRPQYLDGFWSITYWICPGHYVFEGLIVTQFENDNTTVVAFPGSEFYYNLNCTDVQETPCEGTVDLYVDSFFGGKFKESHLLTNILVLGGFLIVSRLFTFWALKQFNYVST</sequence>
<dbReference type="PANTHER" id="PTHR19241">
    <property type="entry name" value="ATP-BINDING CASSETTE TRANSPORTER"/>
    <property type="match status" value="1"/>
</dbReference>
<keyword evidence="8 9" id="KW-0472">Membrane</keyword>
<evidence type="ECO:0000256" key="6">
    <source>
        <dbReference type="ARBA" id="ARBA00022840"/>
    </source>
</evidence>
<keyword evidence="4 9" id="KW-0812">Transmembrane</keyword>
<feature type="transmembrane region" description="Helical" evidence="9">
    <location>
        <begin position="652"/>
        <end position="670"/>
    </location>
</feature>
<evidence type="ECO:0000256" key="7">
    <source>
        <dbReference type="ARBA" id="ARBA00022989"/>
    </source>
</evidence>
<reference evidence="11" key="1">
    <citation type="submission" date="2021-01" db="EMBL/GenBank/DDBJ databases">
        <authorList>
            <person name="Corre E."/>
            <person name="Pelletier E."/>
            <person name="Niang G."/>
            <person name="Scheremetjew M."/>
            <person name="Finn R."/>
            <person name="Kale V."/>
            <person name="Holt S."/>
            <person name="Cochrane G."/>
            <person name="Meng A."/>
            <person name="Brown T."/>
            <person name="Cohen L."/>
        </authorList>
    </citation>
    <scope>NUCLEOTIDE SEQUENCE</scope>
    <source>
        <strain evidence="11">CCMP2084</strain>
    </source>
</reference>
<evidence type="ECO:0000256" key="2">
    <source>
        <dbReference type="ARBA" id="ARBA00006012"/>
    </source>
</evidence>
<feature type="transmembrane region" description="Helical" evidence="9">
    <location>
        <begin position="6"/>
        <end position="26"/>
    </location>
</feature>
<feature type="transmembrane region" description="Helical" evidence="9">
    <location>
        <begin position="577"/>
        <end position="599"/>
    </location>
</feature>
<dbReference type="Gene3D" id="3.40.50.300">
    <property type="entry name" value="P-loop containing nucleotide triphosphate hydrolases"/>
    <property type="match status" value="1"/>
</dbReference>
<feature type="domain" description="ABC transporter" evidence="10">
    <location>
        <begin position="197"/>
        <end position="447"/>
    </location>
</feature>
<dbReference type="InterPro" id="IPR003593">
    <property type="entry name" value="AAA+_ATPase"/>
</dbReference>
<evidence type="ECO:0000256" key="3">
    <source>
        <dbReference type="ARBA" id="ARBA00022448"/>
    </source>
</evidence>
<feature type="transmembrane region" description="Helical" evidence="9">
    <location>
        <begin position="539"/>
        <end position="557"/>
    </location>
</feature>
<dbReference type="Pfam" id="PF00005">
    <property type="entry name" value="ABC_tran"/>
    <property type="match status" value="1"/>
</dbReference>
<dbReference type="InterPro" id="IPR043926">
    <property type="entry name" value="ABCG_dom"/>
</dbReference>
<feature type="transmembrane region" description="Helical" evidence="9">
    <location>
        <begin position="38"/>
        <end position="61"/>
    </location>
</feature>
<keyword evidence="3" id="KW-0813">Transport</keyword>
<dbReference type="CDD" id="cd03232">
    <property type="entry name" value="ABCG_PDR_domain2"/>
    <property type="match status" value="1"/>
</dbReference>
<dbReference type="InterPro" id="IPR034003">
    <property type="entry name" value="ABCG_PDR_2"/>
</dbReference>
<dbReference type="Pfam" id="PF19055">
    <property type="entry name" value="ABC2_membrane_7"/>
    <property type="match status" value="1"/>
</dbReference>
<evidence type="ECO:0000256" key="8">
    <source>
        <dbReference type="ARBA" id="ARBA00023136"/>
    </source>
</evidence>
<dbReference type="AlphaFoldDB" id="A0A7S2U744"/>
<dbReference type="SUPFAM" id="SSF52540">
    <property type="entry name" value="P-loop containing nucleoside triphosphate hydrolases"/>
    <property type="match status" value="1"/>
</dbReference>
<evidence type="ECO:0000256" key="5">
    <source>
        <dbReference type="ARBA" id="ARBA00022741"/>
    </source>
</evidence>
<feature type="transmembrane region" description="Helical" evidence="9">
    <location>
        <begin position="783"/>
        <end position="805"/>
    </location>
</feature>
<feature type="transmembrane region" description="Helical" evidence="9">
    <location>
        <begin position="682"/>
        <end position="703"/>
    </location>
</feature>
<name>A0A7S2U744_9STRA</name>
<dbReference type="GO" id="GO:0016887">
    <property type="term" value="F:ATP hydrolysis activity"/>
    <property type="evidence" value="ECO:0007669"/>
    <property type="project" value="InterPro"/>
</dbReference>
<dbReference type="InterPro" id="IPR027417">
    <property type="entry name" value="P-loop_NTPase"/>
</dbReference>
<protein>
    <recommendedName>
        <fullName evidence="10">ABC transporter domain-containing protein</fullName>
    </recommendedName>
</protein>
<evidence type="ECO:0000256" key="4">
    <source>
        <dbReference type="ARBA" id="ARBA00022692"/>
    </source>
</evidence>
<gene>
    <name evidence="11" type="ORF">ASEP1449_LOCUS880</name>
</gene>
<dbReference type="GO" id="GO:0016020">
    <property type="term" value="C:membrane"/>
    <property type="evidence" value="ECO:0007669"/>
    <property type="project" value="UniProtKB-SubCell"/>
</dbReference>
<dbReference type="InterPro" id="IPR003439">
    <property type="entry name" value="ABC_transporter-like_ATP-bd"/>
</dbReference>
<accession>A0A7S2U744</accession>
<dbReference type="GO" id="GO:0140359">
    <property type="term" value="F:ABC-type transporter activity"/>
    <property type="evidence" value="ECO:0007669"/>
    <property type="project" value="InterPro"/>
</dbReference>
<organism evidence="11">
    <name type="scientific">Attheya septentrionalis</name>
    <dbReference type="NCBI Taxonomy" id="420275"/>
    <lineage>
        <taxon>Eukaryota</taxon>
        <taxon>Sar</taxon>
        <taxon>Stramenopiles</taxon>
        <taxon>Ochrophyta</taxon>
        <taxon>Bacillariophyta</taxon>
        <taxon>Coscinodiscophyceae</taxon>
        <taxon>Chaetocerotophycidae</taxon>
        <taxon>Chaetocerotales</taxon>
        <taxon>Attheyaceae</taxon>
        <taxon>Attheya</taxon>
    </lineage>
</organism>
<proteinExistence type="inferred from homology"/>
<comment type="subcellular location">
    <subcellularLocation>
        <location evidence="1">Membrane</location>
        <topology evidence="1">Multi-pass membrane protein</topology>
    </subcellularLocation>
</comment>
<evidence type="ECO:0000256" key="9">
    <source>
        <dbReference type="SAM" id="Phobius"/>
    </source>
</evidence>
<dbReference type="EMBL" id="HBHQ01001383">
    <property type="protein sequence ID" value="CAD9809058.1"/>
    <property type="molecule type" value="Transcribed_RNA"/>
</dbReference>
<feature type="transmembrane region" description="Helical" evidence="9">
    <location>
        <begin position="628"/>
        <end position="646"/>
    </location>
</feature>
<evidence type="ECO:0000313" key="11">
    <source>
        <dbReference type="EMBL" id="CAD9809058.1"/>
    </source>
</evidence>
<keyword evidence="6" id="KW-0067">ATP-binding</keyword>
<dbReference type="GO" id="GO:0005524">
    <property type="term" value="F:ATP binding"/>
    <property type="evidence" value="ECO:0007669"/>
    <property type="project" value="UniProtKB-KW"/>
</dbReference>
<keyword evidence="7 9" id="KW-1133">Transmembrane helix</keyword>
<dbReference type="PROSITE" id="PS50893">
    <property type="entry name" value="ABC_TRANSPORTER_2"/>
    <property type="match status" value="1"/>
</dbReference>